<dbReference type="GeneTree" id="ENSGT00940000155163"/>
<dbReference type="GO" id="GO:0005634">
    <property type="term" value="C:nucleus"/>
    <property type="evidence" value="ECO:0007669"/>
    <property type="project" value="UniProtKB-SubCell"/>
</dbReference>
<evidence type="ECO:0000256" key="1">
    <source>
        <dbReference type="ARBA" id="ARBA00004123"/>
    </source>
</evidence>
<dbReference type="SMART" id="SM00674">
    <property type="entry name" value="CENPB"/>
    <property type="match status" value="1"/>
</dbReference>
<evidence type="ECO:0000313" key="5">
    <source>
        <dbReference type="Ensembl" id="ENSCSAP00000010948.1"/>
    </source>
</evidence>
<proteinExistence type="predicted"/>
<reference evidence="5" key="2">
    <citation type="submission" date="2025-08" db="UniProtKB">
        <authorList>
            <consortium name="Ensembl"/>
        </authorList>
    </citation>
    <scope>IDENTIFICATION</scope>
</reference>
<dbReference type="InterPro" id="IPR007889">
    <property type="entry name" value="HTH_Psq"/>
</dbReference>
<reference evidence="5 6" key="1">
    <citation type="submission" date="2014-03" db="EMBL/GenBank/DDBJ databases">
        <authorList>
            <person name="Warren W."/>
            <person name="Wilson R.K."/>
        </authorList>
    </citation>
    <scope>NUCLEOTIDE SEQUENCE</scope>
</reference>
<dbReference type="SUPFAM" id="SSF46689">
    <property type="entry name" value="Homeodomain-like"/>
    <property type="match status" value="1"/>
</dbReference>
<dbReference type="Gene3D" id="1.10.10.60">
    <property type="entry name" value="Homeodomain-like"/>
    <property type="match status" value="1"/>
</dbReference>
<dbReference type="eggNOG" id="KOG3105">
    <property type="taxonomic scope" value="Eukaryota"/>
</dbReference>
<evidence type="ECO:0000256" key="2">
    <source>
        <dbReference type="ARBA" id="ARBA00023125"/>
    </source>
</evidence>
<dbReference type="EMBL" id="AQIB01086884">
    <property type="status" value="NOT_ANNOTATED_CDS"/>
    <property type="molecule type" value="Genomic_DNA"/>
</dbReference>
<dbReference type="Pfam" id="PF04218">
    <property type="entry name" value="CENP-B_N"/>
    <property type="match status" value="1"/>
</dbReference>
<dbReference type="PANTHER" id="PTHR19303">
    <property type="entry name" value="TRANSPOSON"/>
    <property type="match status" value="1"/>
</dbReference>
<dbReference type="InterPro" id="IPR050863">
    <property type="entry name" value="CenT-Element_Derived"/>
</dbReference>
<dbReference type="AlphaFoldDB" id="A0A0D9RQQ9"/>
<keyword evidence="3" id="KW-0539">Nucleus</keyword>
<dbReference type="Ensembl" id="ENSCSAT00000012931.1">
    <property type="protein sequence ID" value="ENSCSAP00000010948.1"/>
    <property type="gene ID" value="ENSCSAG00000014846.1"/>
</dbReference>
<dbReference type="InterPro" id="IPR004875">
    <property type="entry name" value="DDE_SF_endonuclease_dom"/>
</dbReference>
<feature type="domain" description="HTH CENPB-type" evidence="4">
    <location>
        <begin position="60"/>
        <end position="139"/>
    </location>
</feature>
<dbReference type="GO" id="GO:0003677">
    <property type="term" value="F:DNA binding"/>
    <property type="evidence" value="ECO:0007669"/>
    <property type="project" value="UniProtKB-KW"/>
</dbReference>
<dbReference type="PANTHER" id="PTHR19303:SF26">
    <property type="entry name" value="TIGGER TRANSPOSABLE ELEMENT-DERIVED PROTEIN 1"/>
    <property type="match status" value="1"/>
</dbReference>
<dbReference type="InterPro" id="IPR006600">
    <property type="entry name" value="HTH_CenpB_DNA-bd_dom"/>
</dbReference>
<dbReference type="Proteomes" id="UP000029965">
    <property type="component" value="Chromosome 4"/>
</dbReference>
<organism evidence="5 6">
    <name type="scientific">Chlorocebus sabaeus</name>
    <name type="common">Green monkey</name>
    <name type="synonym">Simia sabaea</name>
    <dbReference type="NCBI Taxonomy" id="60711"/>
    <lineage>
        <taxon>Eukaryota</taxon>
        <taxon>Metazoa</taxon>
        <taxon>Chordata</taxon>
        <taxon>Craniata</taxon>
        <taxon>Vertebrata</taxon>
        <taxon>Euteleostomi</taxon>
        <taxon>Mammalia</taxon>
        <taxon>Eutheria</taxon>
        <taxon>Euarchontoglires</taxon>
        <taxon>Primates</taxon>
        <taxon>Haplorrhini</taxon>
        <taxon>Catarrhini</taxon>
        <taxon>Cercopithecidae</taxon>
        <taxon>Cercopithecinae</taxon>
        <taxon>Chlorocebus</taxon>
    </lineage>
</organism>
<dbReference type="PROSITE" id="PS51253">
    <property type="entry name" value="HTH_CENPB"/>
    <property type="match status" value="1"/>
</dbReference>
<sequence>IDSKCSSEKKIRTSLTLNQKLQMIKLSEEGMSNTRLGGKLILLLQLSKKIKNATSELVIVVYSCNPSTFKGQGGAITVWIEDQTSQNIPLSQNQIQNKVLTVSSSMKPERGEEASEEKLKTSKGWFMGFKERSHLHNYVQGKVAGIDVEATSSYLDDLAKIIDECGYTKQQIFSGNKTVSYQKKIPFRTFTITEKKSIPVLQSFKRQADSCYRIMQLVTYKLKPMLIHFQTPRILKNHAESIMPVLYKFKKKKKITANLVTTWFTKCFQPIIESYCSKKKKILLPIDNAHSHSKALTEMYKKINVLMPTNTTSILAHGSRIISAFNSQCLRNTFCEVITAFASDSSLDPLKTFWKRNFTTLDVIKDMLDSWEEVKISILTGVAKKFIPNFKGFKTSVEEVADVVEIARELGLQVEPEGVTELLPISNEELHLRDEQRKWFVEMECTLVEDSVNKVERTAKDSGCLNLFDKAAAGLERSDYNFER</sequence>
<comment type="subcellular location">
    <subcellularLocation>
        <location evidence="1">Nucleus</location>
    </subcellularLocation>
</comment>
<keyword evidence="2" id="KW-0238">DNA-binding</keyword>
<accession>A0A0D9RQQ9</accession>
<dbReference type="Pfam" id="PF03184">
    <property type="entry name" value="DDE_1"/>
    <property type="match status" value="1"/>
</dbReference>
<evidence type="ECO:0000259" key="4">
    <source>
        <dbReference type="PROSITE" id="PS51253"/>
    </source>
</evidence>
<keyword evidence="6" id="KW-1185">Reference proteome</keyword>
<dbReference type="InterPro" id="IPR009057">
    <property type="entry name" value="Homeodomain-like_sf"/>
</dbReference>
<evidence type="ECO:0000313" key="6">
    <source>
        <dbReference type="Proteomes" id="UP000029965"/>
    </source>
</evidence>
<dbReference type="Pfam" id="PF03221">
    <property type="entry name" value="HTH_Tnp_Tc5"/>
    <property type="match status" value="1"/>
</dbReference>
<evidence type="ECO:0000256" key="3">
    <source>
        <dbReference type="ARBA" id="ARBA00023242"/>
    </source>
</evidence>
<name>A0A0D9RQQ9_CHLSB</name>
<reference evidence="5" key="3">
    <citation type="submission" date="2025-09" db="UniProtKB">
        <authorList>
            <consortium name="Ensembl"/>
        </authorList>
    </citation>
    <scope>IDENTIFICATION</scope>
</reference>
<protein>
    <recommendedName>
        <fullName evidence="4">HTH CENPB-type domain-containing protein</fullName>
    </recommendedName>
</protein>